<evidence type="ECO:0000313" key="2">
    <source>
        <dbReference type="Proteomes" id="UP001631969"/>
    </source>
</evidence>
<dbReference type="Proteomes" id="UP001631969">
    <property type="component" value="Unassembled WGS sequence"/>
</dbReference>
<dbReference type="EMBL" id="JBJURJ010000008">
    <property type="protein sequence ID" value="MFM9329491.1"/>
    <property type="molecule type" value="Genomic_DNA"/>
</dbReference>
<reference evidence="1" key="1">
    <citation type="submission" date="2024-12" db="EMBL/GenBank/DDBJ databases">
        <authorList>
            <person name="Wu N."/>
        </authorList>
    </citation>
    <scope>NUCLEOTIDE SEQUENCE</scope>
    <source>
        <strain evidence="1">P15</strain>
    </source>
</reference>
<evidence type="ECO:0000313" key="1">
    <source>
        <dbReference type="EMBL" id="MFM9329491.1"/>
    </source>
</evidence>
<gene>
    <name evidence="1" type="ORF">ACI1P1_14450</name>
</gene>
<organism evidence="1 2">
    <name type="scientific">Paenibacillus mesotrionivorans</name>
    <dbReference type="NCBI Taxonomy" id="3160968"/>
    <lineage>
        <taxon>Bacteria</taxon>
        <taxon>Bacillati</taxon>
        <taxon>Bacillota</taxon>
        <taxon>Bacilli</taxon>
        <taxon>Bacillales</taxon>
        <taxon>Paenibacillaceae</taxon>
        <taxon>Paenibacillus</taxon>
    </lineage>
</organism>
<accession>A0ACC7P0L8</accession>
<comment type="caution">
    <text evidence="1">The sequence shown here is derived from an EMBL/GenBank/DDBJ whole genome shotgun (WGS) entry which is preliminary data.</text>
</comment>
<proteinExistence type="predicted"/>
<name>A0ACC7P0L8_9BACL</name>
<protein>
    <submittedName>
        <fullName evidence="1">Methyl-accepting chemotaxis protein</fullName>
    </submittedName>
</protein>
<keyword evidence="2" id="KW-1185">Reference proteome</keyword>
<sequence>MNIKEEIKQRTIHSMKFKFIMPVMLVQILSTNIGQIVNLALTKSREAFGEAGISTTYLDGNVGFYVSSGLSTLISVLIIALLNDRLILKRLNKVLLHTDRLGEGDLAGTLQLEGRDDISRLGEALDKSSGNIRKLIVKIDDTSDQLHKLSFSTLEASRNSVANIHLIHSTSTILAEDAEKLTQSAQMAEVSLADINRTNEDLLQKVEVSLLTSVSMKARAMQMEQEVNVSLARANETYSEKQAKLKQAIQAGEIVEEINEISDNIKDISSQTGLLALNASIEAARAGEYGKGFEVVAAEVRVLANRTAEAIAHVDGILTQVRDAFANLAAGSQDMLDYINKDVKADYELLIQAGKKYQEDALKIHTISEEVSSAADQMKASVTQIEAVIDSVLASSSQNAGYIQEVKASVEHIDQVLQETAHNMENQSSLSIHLREAIDSFTV</sequence>